<dbReference type="Proteomes" id="UP000749559">
    <property type="component" value="Unassembled WGS sequence"/>
</dbReference>
<reference evidence="1" key="1">
    <citation type="submission" date="2022-03" db="EMBL/GenBank/DDBJ databases">
        <authorList>
            <person name="Martin C."/>
        </authorList>
    </citation>
    <scope>NUCLEOTIDE SEQUENCE</scope>
</reference>
<organism evidence="1 2">
    <name type="scientific">Owenia fusiformis</name>
    <name type="common">Polychaete worm</name>
    <dbReference type="NCBI Taxonomy" id="6347"/>
    <lineage>
        <taxon>Eukaryota</taxon>
        <taxon>Metazoa</taxon>
        <taxon>Spiralia</taxon>
        <taxon>Lophotrochozoa</taxon>
        <taxon>Annelida</taxon>
        <taxon>Polychaeta</taxon>
        <taxon>Sedentaria</taxon>
        <taxon>Canalipalpata</taxon>
        <taxon>Sabellida</taxon>
        <taxon>Oweniida</taxon>
        <taxon>Oweniidae</taxon>
        <taxon>Owenia</taxon>
    </lineage>
</organism>
<proteinExistence type="predicted"/>
<name>A0A8S4MYT9_OWEFU</name>
<evidence type="ECO:0000313" key="2">
    <source>
        <dbReference type="Proteomes" id="UP000749559"/>
    </source>
</evidence>
<evidence type="ECO:0000313" key="1">
    <source>
        <dbReference type="EMBL" id="CAH1773951.1"/>
    </source>
</evidence>
<dbReference type="EMBL" id="CAIIXF020000001">
    <property type="protein sequence ID" value="CAH1773951.1"/>
    <property type="molecule type" value="Genomic_DNA"/>
</dbReference>
<feature type="non-terminal residue" evidence="1">
    <location>
        <position position="1"/>
    </location>
</feature>
<dbReference type="AlphaFoldDB" id="A0A8S4MYT9"/>
<protein>
    <submittedName>
        <fullName evidence="1">Uncharacterized protein</fullName>
    </submittedName>
</protein>
<keyword evidence="2" id="KW-1185">Reference proteome</keyword>
<sequence>KKCSDWKVFGLARCSDTQVLLYYYQFNIQLSKKPEKISCFRNNQFNEEELVIFSLDVYPLQKFITHFKLLIILQSILQCVHYLSTSLIFQVIHIQIAIHNMQSEISTLSYPFLPIGS</sequence>
<accession>A0A8S4MYT9</accession>
<gene>
    <name evidence="1" type="ORF">OFUS_LOCUS1479</name>
</gene>
<comment type="caution">
    <text evidence="1">The sequence shown here is derived from an EMBL/GenBank/DDBJ whole genome shotgun (WGS) entry which is preliminary data.</text>
</comment>